<accession>A0A495DJA3</accession>
<reference evidence="1 2" key="1">
    <citation type="submission" date="2018-10" db="EMBL/GenBank/DDBJ databases">
        <title>Genomic Encyclopedia of Type Strains, Phase IV (KMG-IV): sequencing the most valuable type-strain genomes for metagenomic binning, comparative biology and taxonomic classification.</title>
        <authorList>
            <person name="Goeker M."/>
        </authorList>
    </citation>
    <scope>NUCLEOTIDE SEQUENCE [LARGE SCALE GENOMIC DNA]</scope>
    <source>
        <strain evidence="1 2">DSM 4734</strain>
    </source>
</reference>
<gene>
    <name evidence="1" type="ORF">C7435_0632</name>
</gene>
<comment type="caution">
    <text evidence="1">The sequence shown here is derived from an EMBL/GenBank/DDBJ whole genome shotgun (WGS) entry which is preliminary data.</text>
</comment>
<organism evidence="1 2">
    <name type="scientific">Maricaulis maris</name>
    <dbReference type="NCBI Taxonomy" id="74318"/>
    <lineage>
        <taxon>Bacteria</taxon>
        <taxon>Pseudomonadati</taxon>
        <taxon>Pseudomonadota</taxon>
        <taxon>Alphaproteobacteria</taxon>
        <taxon>Maricaulales</taxon>
        <taxon>Maricaulaceae</taxon>
        <taxon>Maricaulis</taxon>
    </lineage>
</organism>
<dbReference type="AlphaFoldDB" id="A0A495DJA3"/>
<dbReference type="RefSeq" id="WP_147422620.1">
    <property type="nucleotide sequence ID" value="NZ_RBIM01000002.1"/>
</dbReference>
<protein>
    <submittedName>
        <fullName evidence="1">Uncharacterized protein</fullName>
    </submittedName>
</protein>
<proteinExistence type="predicted"/>
<evidence type="ECO:0000313" key="2">
    <source>
        <dbReference type="Proteomes" id="UP000273675"/>
    </source>
</evidence>
<name>A0A495DJA3_9PROT</name>
<dbReference type="OrthoDB" id="7206902at2"/>
<evidence type="ECO:0000313" key="1">
    <source>
        <dbReference type="EMBL" id="RKR02693.1"/>
    </source>
</evidence>
<dbReference type="EMBL" id="RBIM01000002">
    <property type="protein sequence ID" value="RKR02693.1"/>
    <property type="molecule type" value="Genomic_DNA"/>
</dbReference>
<dbReference type="Proteomes" id="UP000273675">
    <property type="component" value="Unassembled WGS sequence"/>
</dbReference>
<sequence length="87" mass="9946">MARANISPIWLEAYRTFDEIERRGLALRLTCRKCDIILSADLAVLIWSQGRAASPIDLHPRCKRWGCDGRMFFQAQVGTVWRPLISG</sequence>